<sequence length="1603" mass="176316">MGGRGKSPASGSPLGQPRPEFKPDIGENPPLDVVTLSSQQQQISALTDLVRSLATQLQNSQPSAVPVEPSGTSLSGGGRPLPTLSHMTKGLAVETYFSGKDAEREGVWHEFLAKIRPSLRHPSLALLLSKTTPLSSIRGDSLYSEQANQLFYDFLCRVTTGTANAIVRGFDPDSDGSAAWRALVKLRRNTSVVYFITQVDKLFSQAGELATLGPPLQSFLDAKETIRRIREYIAVSDVMPSGKSICVETLEMAYTAMALVKLHPDYALLKAKFMTESLPAPAELADQIVSHHDTIIAPRSAAIQTAHAVVSGIAGAIADDRRKQAELKRRKLADKVPCPVCHRPGHSAADCFMTNEDKREKFFKKASPKVKEAILKRVEEYKKHGKLPVPGGHLDAVTEESDPHPGLEDSGEALFALRETGLADLHPGLGDTVAADDTVVVLPPVSCETDTRVPVGASALGRPSRARHCYVPSKHTSLLNRHNPVKVKPAYEYWVYVDTITAFFPDKERLERTQSLWGAERAQHLGSGYPISPRQLWFKSGIQRWHTVMMAGSVAILHCAKGMLDTSPPWGIERGAYAEYVGNKVRVVRGIVEHMDKLLQLEPVVVRTSFENLQDWASGLGQTTRALVRAVDLYGALVLGATGGWGAEDMPFSSCSDSESDESLPDLESASDSGSDDVSIPDLESGSDSDDDYCSLPYDEWGCCRCPGDRDDSGSMPAVLSSDYDSGSGGSLPCSLPYDGRTSGTTNVGVACGARSGDALPHSTGGKSAVLDSGATRHIFNSVAVFNEDYDTIAHETFKVVLSDVVTSSGSGSVTFAKTDVRSGRLIGLRLLASWWHLATHFSVIHEYPPGAKIFSAPRDSCYNLDNLEPCGEDRVWIEDTKWAVVVLFKDSQTVEQADLKMLQHIGLGYIGDKPVDHMFAQSIHMPITESQYSQSNVLHCSERCIACRLTKAIRPSVKPTGRKLSEEMGTLVWSDTCGPFRASAGGYRWFALFVDDCTSCVCIYFLKHKSDYLDVFKLYVMEVKRLRSTMGLPEKYHMTLHTDGDSTMIAGQTAAYCKQHGIQQRHGSPYLHENQARVERSHRDVQAMARDLLLTSGLGVEMWPLAAWRAVYILNRILKKSLSWDSTYHIIHKRHADLSQLRVFGCLAYAFIDPSLREHKLSDRARELRYVGHSEVSSAYLLYDLKSEKVVQSGMVTFSERLDKLVVKVETSDGNCWISLSSYLEPGEHRLSLLRACPTYGGINAHYLLFAEVQAVTGKGDFEEATICARAVTPHAQHYCVVLLTNFTILDLPAGKVQFPSSHTCFGATPGTANGASTSMLPKGVTEPKGHHQVLLAPDCAEWLDSIQSELEALVQVKGALLMMDEEDIPPGVRLLDMSLVLKVKLDKHGELLKRKSRICVRDNKQEYGVDYLDTFAPCTQLSSVSIVIVWALNLGLVVYHMDVDTAFLNSTLEEDLYVRLPRGLEYGGHRCAKLLKAVYGLKQAGKEWFETSDAFIMSYDSRMQKSDVEPCLYLIKDKDLMVIILAFVNDYLVATDSKSWYDDFVAAFHSKYACKDLDILDLVMGIGVRWGVGTAYLSERAYIMQMSSAGTVAVDCPLQQA</sequence>
<dbReference type="PANTHER" id="PTHR42648:SF18">
    <property type="entry name" value="RETROTRANSPOSON, UNCLASSIFIED-LIKE PROTEIN"/>
    <property type="match status" value="1"/>
</dbReference>
<accession>A0AAE0G303</accession>
<evidence type="ECO:0000313" key="5">
    <source>
        <dbReference type="EMBL" id="KAK3270640.1"/>
    </source>
</evidence>
<comment type="caution">
    <text evidence="5">The sequence shown here is derived from an EMBL/GenBank/DDBJ whole genome shotgun (WGS) entry which is preliminary data.</text>
</comment>
<evidence type="ECO:0000259" key="4">
    <source>
        <dbReference type="PROSITE" id="PS50994"/>
    </source>
</evidence>
<dbReference type="Proteomes" id="UP001190700">
    <property type="component" value="Unassembled WGS sequence"/>
</dbReference>
<dbReference type="GO" id="GO:0016787">
    <property type="term" value="F:hydrolase activity"/>
    <property type="evidence" value="ECO:0007669"/>
    <property type="project" value="UniProtKB-KW"/>
</dbReference>
<dbReference type="GO" id="GO:0015074">
    <property type="term" value="P:DNA integration"/>
    <property type="evidence" value="ECO:0007669"/>
    <property type="project" value="InterPro"/>
</dbReference>
<dbReference type="InterPro" id="IPR039537">
    <property type="entry name" value="Retrotran_Ty1/copia-like"/>
</dbReference>
<keyword evidence="1" id="KW-0479">Metal-binding</keyword>
<protein>
    <recommendedName>
        <fullName evidence="4">Integrase catalytic domain-containing protein</fullName>
    </recommendedName>
</protein>
<organism evidence="5 6">
    <name type="scientific">Cymbomonas tetramitiformis</name>
    <dbReference type="NCBI Taxonomy" id="36881"/>
    <lineage>
        <taxon>Eukaryota</taxon>
        <taxon>Viridiplantae</taxon>
        <taxon>Chlorophyta</taxon>
        <taxon>Pyramimonadophyceae</taxon>
        <taxon>Pyramimonadales</taxon>
        <taxon>Pyramimonadaceae</taxon>
        <taxon>Cymbomonas</taxon>
    </lineage>
</organism>
<dbReference type="InterPro" id="IPR012337">
    <property type="entry name" value="RNaseH-like_sf"/>
</dbReference>
<feature type="region of interest" description="Disordered" evidence="3">
    <location>
        <begin position="650"/>
        <end position="691"/>
    </location>
</feature>
<gene>
    <name evidence="5" type="ORF">CYMTET_20969</name>
</gene>
<feature type="domain" description="Integrase catalytic" evidence="4">
    <location>
        <begin position="956"/>
        <end position="1136"/>
    </location>
</feature>
<evidence type="ECO:0000256" key="3">
    <source>
        <dbReference type="SAM" id="MobiDB-lite"/>
    </source>
</evidence>
<keyword evidence="6" id="KW-1185">Reference proteome</keyword>
<dbReference type="Pfam" id="PF07727">
    <property type="entry name" value="RVT_2"/>
    <property type="match status" value="1"/>
</dbReference>
<dbReference type="InterPro" id="IPR001584">
    <property type="entry name" value="Integrase_cat-core"/>
</dbReference>
<dbReference type="SUPFAM" id="SSF53098">
    <property type="entry name" value="Ribonuclease H-like"/>
    <property type="match status" value="1"/>
</dbReference>
<dbReference type="EMBL" id="LGRX02010273">
    <property type="protein sequence ID" value="KAK3270640.1"/>
    <property type="molecule type" value="Genomic_DNA"/>
</dbReference>
<dbReference type="InterPro" id="IPR057670">
    <property type="entry name" value="SH3_retrovirus"/>
</dbReference>
<evidence type="ECO:0000313" key="6">
    <source>
        <dbReference type="Proteomes" id="UP001190700"/>
    </source>
</evidence>
<dbReference type="Pfam" id="PF25597">
    <property type="entry name" value="SH3_retrovirus"/>
    <property type="match status" value="1"/>
</dbReference>
<keyword evidence="2" id="KW-0378">Hydrolase</keyword>
<dbReference type="Gene3D" id="3.30.420.10">
    <property type="entry name" value="Ribonuclease H-like superfamily/Ribonuclease H"/>
    <property type="match status" value="1"/>
</dbReference>
<dbReference type="GO" id="GO:0046872">
    <property type="term" value="F:metal ion binding"/>
    <property type="evidence" value="ECO:0007669"/>
    <property type="project" value="UniProtKB-KW"/>
</dbReference>
<dbReference type="PROSITE" id="PS50994">
    <property type="entry name" value="INTEGRASE"/>
    <property type="match status" value="1"/>
</dbReference>
<evidence type="ECO:0000256" key="1">
    <source>
        <dbReference type="ARBA" id="ARBA00022723"/>
    </source>
</evidence>
<reference evidence="5 6" key="1">
    <citation type="journal article" date="2015" name="Genome Biol. Evol.">
        <title>Comparative Genomics of a Bacterivorous Green Alga Reveals Evolutionary Causalities and Consequences of Phago-Mixotrophic Mode of Nutrition.</title>
        <authorList>
            <person name="Burns J.A."/>
            <person name="Paasch A."/>
            <person name="Narechania A."/>
            <person name="Kim E."/>
        </authorList>
    </citation>
    <scope>NUCLEOTIDE SEQUENCE [LARGE SCALE GENOMIC DNA]</scope>
    <source>
        <strain evidence="5 6">PLY_AMNH</strain>
    </source>
</reference>
<dbReference type="InterPro" id="IPR013103">
    <property type="entry name" value="RVT_2"/>
</dbReference>
<proteinExistence type="predicted"/>
<feature type="region of interest" description="Disordered" evidence="3">
    <location>
        <begin position="386"/>
        <end position="409"/>
    </location>
</feature>
<dbReference type="PANTHER" id="PTHR42648">
    <property type="entry name" value="TRANSPOSASE, PUTATIVE-RELATED"/>
    <property type="match status" value="1"/>
</dbReference>
<dbReference type="InterPro" id="IPR036397">
    <property type="entry name" value="RNaseH_sf"/>
</dbReference>
<evidence type="ECO:0000256" key="2">
    <source>
        <dbReference type="ARBA" id="ARBA00022801"/>
    </source>
</evidence>
<feature type="region of interest" description="Disordered" evidence="3">
    <location>
        <begin position="58"/>
        <end position="79"/>
    </location>
</feature>
<dbReference type="GO" id="GO:0003676">
    <property type="term" value="F:nucleic acid binding"/>
    <property type="evidence" value="ECO:0007669"/>
    <property type="project" value="InterPro"/>
</dbReference>
<feature type="region of interest" description="Disordered" evidence="3">
    <location>
        <begin position="1"/>
        <end position="31"/>
    </location>
</feature>
<name>A0AAE0G303_9CHLO</name>